<dbReference type="CDD" id="cd02440">
    <property type="entry name" value="AdoMet_MTases"/>
    <property type="match status" value="1"/>
</dbReference>
<feature type="compositionally biased region" description="Basic and acidic residues" evidence="1">
    <location>
        <begin position="64"/>
        <end position="74"/>
    </location>
</feature>
<dbReference type="EMBL" id="CADCTB010000003">
    <property type="protein sequence ID" value="CAA9209735.1"/>
    <property type="molecule type" value="Genomic_DNA"/>
</dbReference>
<protein>
    <recommendedName>
        <fullName evidence="2">Methyltransferase domain-containing protein</fullName>
    </recommendedName>
</protein>
<evidence type="ECO:0000259" key="2">
    <source>
        <dbReference type="Pfam" id="PF13649"/>
    </source>
</evidence>
<sequence length="294" mass="32076">MSSVDSSGDVVARSAMHQNPTMTEDASSQASVSRPADRWREALLRSAVPQTILDNAPEPEVTLEPERFRWRPEEDATQPVRPSRRRALEALPEGGTVLDVGVGGGASSLGLVPKVGLIVGVDPMPGMLESFEASAKEVGVAVRAVLGSWPDVADEVEPADVAVCHHAIYRVAELEDFVSALTARARHRVVVEVSAHSPLAGLNPLWRTIHGIDRPDPLVADEAQAVLTWMGLAVEREDILLPPRVQEVTPQLVAFARRRLYVGPERDAEIEKFLREREPQEQRVAALWWPGTAA</sequence>
<feature type="region of interest" description="Disordered" evidence="1">
    <location>
        <begin position="1"/>
        <end position="38"/>
    </location>
</feature>
<gene>
    <name evidence="3" type="ORF">AVDCRST_MAG10-40</name>
</gene>
<dbReference type="Gene3D" id="3.40.50.150">
    <property type="entry name" value="Vaccinia Virus protein VP39"/>
    <property type="match status" value="1"/>
</dbReference>
<feature type="domain" description="Methyltransferase" evidence="2">
    <location>
        <begin position="97"/>
        <end position="182"/>
    </location>
</feature>
<name>A0A6J4GYX1_9ACTN</name>
<organism evidence="3">
    <name type="scientific">uncultured Acidimicrobiales bacterium</name>
    <dbReference type="NCBI Taxonomy" id="310071"/>
    <lineage>
        <taxon>Bacteria</taxon>
        <taxon>Bacillati</taxon>
        <taxon>Actinomycetota</taxon>
        <taxon>Acidimicrobiia</taxon>
        <taxon>Acidimicrobiales</taxon>
        <taxon>environmental samples</taxon>
    </lineage>
</organism>
<evidence type="ECO:0000313" key="3">
    <source>
        <dbReference type="EMBL" id="CAA9209735.1"/>
    </source>
</evidence>
<dbReference type="InterPro" id="IPR041698">
    <property type="entry name" value="Methyltransf_25"/>
</dbReference>
<evidence type="ECO:0000256" key="1">
    <source>
        <dbReference type="SAM" id="MobiDB-lite"/>
    </source>
</evidence>
<dbReference type="InterPro" id="IPR029063">
    <property type="entry name" value="SAM-dependent_MTases_sf"/>
</dbReference>
<feature type="region of interest" description="Disordered" evidence="1">
    <location>
        <begin position="50"/>
        <end position="82"/>
    </location>
</feature>
<dbReference type="AlphaFoldDB" id="A0A6J4GYX1"/>
<dbReference type="Pfam" id="PF13649">
    <property type="entry name" value="Methyltransf_25"/>
    <property type="match status" value="1"/>
</dbReference>
<reference evidence="3" key="1">
    <citation type="submission" date="2020-02" db="EMBL/GenBank/DDBJ databases">
        <authorList>
            <person name="Meier V. D."/>
        </authorList>
    </citation>
    <scope>NUCLEOTIDE SEQUENCE</scope>
    <source>
        <strain evidence="3">AVDCRST_MAG10</strain>
    </source>
</reference>
<proteinExistence type="predicted"/>
<feature type="compositionally biased region" description="Polar residues" evidence="1">
    <location>
        <begin position="16"/>
        <end position="32"/>
    </location>
</feature>
<dbReference type="SUPFAM" id="SSF53335">
    <property type="entry name" value="S-adenosyl-L-methionine-dependent methyltransferases"/>
    <property type="match status" value="1"/>
</dbReference>
<accession>A0A6J4GYX1</accession>